<dbReference type="EMBL" id="LS974626">
    <property type="protein sequence ID" value="CAG7910519.1"/>
    <property type="molecule type" value="Genomic_DNA"/>
</dbReference>
<evidence type="ECO:0008006" key="3">
    <source>
        <dbReference type="Google" id="ProtNLM"/>
    </source>
</evidence>
<evidence type="ECO:0000313" key="1">
    <source>
        <dbReference type="EMBL" id="CAG7910519.1"/>
    </source>
</evidence>
<evidence type="ECO:0000313" key="2">
    <source>
        <dbReference type="Proteomes" id="UP000694005"/>
    </source>
</evidence>
<reference evidence="1 2" key="1">
    <citation type="submission" date="2021-07" db="EMBL/GenBank/DDBJ databases">
        <authorList>
            <consortium name="Genoscope - CEA"/>
            <person name="William W."/>
        </authorList>
    </citation>
    <scope>NUCLEOTIDE SEQUENCE [LARGE SCALE GENOMIC DNA]</scope>
</reference>
<dbReference type="Proteomes" id="UP000694005">
    <property type="component" value="Chromosome A10"/>
</dbReference>
<sequence>LALKRLGYRPVLFHTWEALLSWTSLRVNHCPSTLRKLTVQAVIYRLWRERNQRLHNGPSTPPQVCFKEIDRLIRNAILARKNRRNFRHLMGTWLMHE</sequence>
<accession>A0A8D9I745</accession>
<protein>
    <recommendedName>
        <fullName evidence="3">Reverse transcriptase zinc-binding domain-containing protein</fullName>
    </recommendedName>
</protein>
<proteinExistence type="predicted"/>
<name>A0A8D9I745_BRACM</name>
<organism evidence="1 2">
    <name type="scientific">Brassica campestris</name>
    <name type="common">Field mustard</name>
    <dbReference type="NCBI Taxonomy" id="3711"/>
    <lineage>
        <taxon>Eukaryota</taxon>
        <taxon>Viridiplantae</taxon>
        <taxon>Streptophyta</taxon>
        <taxon>Embryophyta</taxon>
        <taxon>Tracheophyta</taxon>
        <taxon>Spermatophyta</taxon>
        <taxon>Magnoliopsida</taxon>
        <taxon>eudicotyledons</taxon>
        <taxon>Gunneridae</taxon>
        <taxon>Pentapetalae</taxon>
        <taxon>rosids</taxon>
        <taxon>malvids</taxon>
        <taxon>Brassicales</taxon>
        <taxon>Brassicaceae</taxon>
        <taxon>Brassiceae</taxon>
        <taxon>Brassica</taxon>
    </lineage>
</organism>
<gene>
    <name evidence="1" type="ORF">BRAPAZ1V2_A10P17650.2</name>
</gene>
<dbReference type="AlphaFoldDB" id="A0A8D9I745"/>
<feature type="non-terminal residue" evidence="1">
    <location>
        <position position="1"/>
    </location>
</feature>